<dbReference type="InParanoid" id="A0A2K1KEB9"/>
<reference evidence="1 3" key="1">
    <citation type="journal article" date="2008" name="Science">
        <title>The Physcomitrella genome reveals evolutionary insights into the conquest of land by plants.</title>
        <authorList>
            <person name="Rensing S."/>
            <person name="Lang D."/>
            <person name="Zimmer A."/>
            <person name="Terry A."/>
            <person name="Salamov A."/>
            <person name="Shapiro H."/>
            <person name="Nishiyama T."/>
            <person name="Perroud P.-F."/>
            <person name="Lindquist E."/>
            <person name="Kamisugi Y."/>
            <person name="Tanahashi T."/>
            <person name="Sakakibara K."/>
            <person name="Fujita T."/>
            <person name="Oishi K."/>
            <person name="Shin-I T."/>
            <person name="Kuroki Y."/>
            <person name="Toyoda A."/>
            <person name="Suzuki Y."/>
            <person name="Hashimoto A."/>
            <person name="Yamaguchi K."/>
            <person name="Sugano A."/>
            <person name="Kohara Y."/>
            <person name="Fujiyama A."/>
            <person name="Anterola A."/>
            <person name="Aoki S."/>
            <person name="Ashton N."/>
            <person name="Barbazuk W.B."/>
            <person name="Barker E."/>
            <person name="Bennetzen J."/>
            <person name="Bezanilla M."/>
            <person name="Blankenship R."/>
            <person name="Cho S.H."/>
            <person name="Dutcher S."/>
            <person name="Estelle M."/>
            <person name="Fawcett J.A."/>
            <person name="Gundlach H."/>
            <person name="Hanada K."/>
            <person name="Heyl A."/>
            <person name="Hicks K.A."/>
            <person name="Hugh J."/>
            <person name="Lohr M."/>
            <person name="Mayer K."/>
            <person name="Melkozernov A."/>
            <person name="Murata T."/>
            <person name="Nelson D."/>
            <person name="Pils B."/>
            <person name="Prigge M."/>
            <person name="Reiss B."/>
            <person name="Renner T."/>
            <person name="Rombauts S."/>
            <person name="Rushton P."/>
            <person name="Sanderfoot A."/>
            <person name="Schween G."/>
            <person name="Shiu S.-H."/>
            <person name="Stueber K."/>
            <person name="Theodoulou F.L."/>
            <person name="Tu H."/>
            <person name="Van de Peer Y."/>
            <person name="Verrier P.J."/>
            <person name="Waters E."/>
            <person name="Wood A."/>
            <person name="Yang L."/>
            <person name="Cove D."/>
            <person name="Cuming A."/>
            <person name="Hasebe M."/>
            <person name="Lucas S."/>
            <person name="Mishler D.B."/>
            <person name="Reski R."/>
            <person name="Grigoriev I."/>
            <person name="Quatrano R.S."/>
            <person name="Boore J.L."/>
        </authorList>
    </citation>
    <scope>NUCLEOTIDE SEQUENCE [LARGE SCALE GENOMIC DNA]</scope>
    <source>
        <strain evidence="2 3">cv. Gransden 2004</strain>
    </source>
</reference>
<dbReference type="Proteomes" id="UP000006727">
    <property type="component" value="Chromosome 6"/>
</dbReference>
<sequence length="118" mass="13210">MHKRLWSILLGNAQAGAMQIQGVTAMQAPLSAVRSELRVRGSWPSWKEEDSVRCPPYLRLCDKSRAARPPQRQKQLWCISMGVCRRQCLFCINAPCGAPTHLLPALLLLPPSVRSYSP</sequence>
<dbReference type="EnsemblPlants" id="Pp3c6_3780V3.2">
    <property type="protein sequence ID" value="PAC:32975825.CDS.1"/>
    <property type="gene ID" value="Pp3c6_3780"/>
</dbReference>
<dbReference type="Gramene" id="Pp3c6_3780V3.2">
    <property type="protein sequence ID" value="PAC:32975825.CDS.1"/>
    <property type="gene ID" value="Pp3c6_3780"/>
</dbReference>
<protein>
    <submittedName>
        <fullName evidence="1 2">Uncharacterized protein</fullName>
    </submittedName>
</protein>
<evidence type="ECO:0000313" key="3">
    <source>
        <dbReference type="Proteomes" id="UP000006727"/>
    </source>
</evidence>
<gene>
    <name evidence="1" type="ORF">PHYPA_008463</name>
</gene>
<evidence type="ECO:0000313" key="1">
    <source>
        <dbReference type="EMBL" id="PNR52089.1"/>
    </source>
</evidence>
<dbReference type="EMBL" id="ABEU02000006">
    <property type="protein sequence ID" value="PNR52089.1"/>
    <property type="molecule type" value="Genomic_DNA"/>
</dbReference>
<proteinExistence type="predicted"/>
<keyword evidence="3" id="KW-1185">Reference proteome</keyword>
<dbReference type="AlphaFoldDB" id="A0A2K1KEB9"/>
<organism evidence="1">
    <name type="scientific">Physcomitrium patens</name>
    <name type="common">Spreading-leaved earth moss</name>
    <name type="synonym">Physcomitrella patens</name>
    <dbReference type="NCBI Taxonomy" id="3218"/>
    <lineage>
        <taxon>Eukaryota</taxon>
        <taxon>Viridiplantae</taxon>
        <taxon>Streptophyta</taxon>
        <taxon>Embryophyta</taxon>
        <taxon>Bryophyta</taxon>
        <taxon>Bryophytina</taxon>
        <taxon>Bryopsida</taxon>
        <taxon>Funariidae</taxon>
        <taxon>Funariales</taxon>
        <taxon>Funariaceae</taxon>
        <taxon>Physcomitrium</taxon>
    </lineage>
</organism>
<reference evidence="1 3" key="2">
    <citation type="journal article" date="2018" name="Plant J.">
        <title>The Physcomitrella patens chromosome-scale assembly reveals moss genome structure and evolution.</title>
        <authorList>
            <person name="Lang D."/>
            <person name="Ullrich K.K."/>
            <person name="Murat F."/>
            <person name="Fuchs J."/>
            <person name="Jenkins J."/>
            <person name="Haas F.B."/>
            <person name="Piednoel M."/>
            <person name="Gundlach H."/>
            <person name="Van Bel M."/>
            <person name="Meyberg R."/>
            <person name="Vives C."/>
            <person name="Morata J."/>
            <person name="Symeonidi A."/>
            <person name="Hiss M."/>
            <person name="Muchero W."/>
            <person name="Kamisugi Y."/>
            <person name="Saleh O."/>
            <person name="Blanc G."/>
            <person name="Decker E.L."/>
            <person name="van Gessel N."/>
            <person name="Grimwood J."/>
            <person name="Hayes R.D."/>
            <person name="Graham S.W."/>
            <person name="Gunter L.E."/>
            <person name="McDaniel S.F."/>
            <person name="Hoernstein S.N.W."/>
            <person name="Larsson A."/>
            <person name="Li F.W."/>
            <person name="Perroud P.F."/>
            <person name="Phillips J."/>
            <person name="Ranjan P."/>
            <person name="Rokshar D.S."/>
            <person name="Rothfels C.J."/>
            <person name="Schneider L."/>
            <person name="Shu S."/>
            <person name="Stevenson D.W."/>
            <person name="Thummler F."/>
            <person name="Tillich M."/>
            <person name="Villarreal Aguilar J.C."/>
            <person name="Widiez T."/>
            <person name="Wong G.K."/>
            <person name="Wymore A."/>
            <person name="Zhang Y."/>
            <person name="Zimmer A.D."/>
            <person name="Quatrano R.S."/>
            <person name="Mayer K.F.X."/>
            <person name="Goodstein D."/>
            <person name="Casacuberta J.M."/>
            <person name="Vandepoele K."/>
            <person name="Reski R."/>
            <person name="Cuming A.C."/>
            <person name="Tuskan G.A."/>
            <person name="Maumus F."/>
            <person name="Salse J."/>
            <person name="Schmutz J."/>
            <person name="Rensing S.A."/>
        </authorList>
    </citation>
    <scope>NUCLEOTIDE SEQUENCE [LARGE SCALE GENOMIC DNA]</scope>
    <source>
        <strain evidence="2 3">cv. Gransden 2004</strain>
    </source>
</reference>
<name>A0A2K1KEB9_PHYPA</name>
<dbReference type="EnsemblPlants" id="Pp3c6_3780V3.1">
    <property type="protein sequence ID" value="PAC:32975824.CDS.1"/>
    <property type="gene ID" value="Pp3c6_3780"/>
</dbReference>
<accession>A0A2K1KEB9</accession>
<reference evidence="2" key="3">
    <citation type="submission" date="2020-12" db="UniProtKB">
        <authorList>
            <consortium name="EnsemblPlants"/>
        </authorList>
    </citation>
    <scope>IDENTIFICATION</scope>
</reference>
<evidence type="ECO:0000313" key="2">
    <source>
        <dbReference type="EnsemblPlants" id="PAC:32975824.CDS.1"/>
    </source>
</evidence>
<dbReference type="Gramene" id="Pp3c6_3780V3.1">
    <property type="protein sequence ID" value="PAC:32975824.CDS.1"/>
    <property type="gene ID" value="Pp3c6_3780"/>
</dbReference>